<comment type="caution">
    <text evidence="3">The sequence shown here is derived from an EMBL/GenBank/DDBJ whole genome shotgun (WGS) entry which is preliminary data.</text>
</comment>
<dbReference type="PANTHER" id="PTHR21029">
    <property type="entry name" value="R-SEVEN BINDING PROTEIN (R7BP) HOMOLOG"/>
    <property type="match status" value="1"/>
</dbReference>
<comment type="similarity">
    <text evidence="1">Belongs to the RGS7BP/RGS9BP family.</text>
</comment>
<dbReference type="Proteomes" id="UP000887116">
    <property type="component" value="Unassembled WGS sequence"/>
</dbReference>
<dbReference type="GO" id="GO:0009968">
    <property type="term" value="P:negative regulation of signal transduction"/>
    <property type="evidence" value="ECO:0007669"/>
    <property type="project" value="UniProtKB-KW"/>
</dbReference>
<protein>
    <submittedName>
        <fullName evidence="3">Uncharacterized protein</fullName>
    </submittedName>
</protein>
<keyword evidence="4" id="KW-1185">Reference proteome</keyword>
<dbReference type="OrthoDB" id="9876293at2759"/>
<dbReference type="AlphaFoldDB" id="A0A8X6HXW7"/>
<dbReference type="InterPro" id="IPR026512">
    <property type="entry name" value="RGS7BP/RGS9BP"/>
</dbReference>
<gene>
    <name evidence="3" type="primary">AVEN_245239_1</name>
    <name evidence="3" type="ORF">TNCT_252911</name>
</gene>
<reference evidence="3" key="1">
    <citation type="submission" date="2020-07" db="EMBL/GenBank/DDBJ databases">
        <title>Multicomponent nature underlies the extraordinary mechanical properties of spider dragline silk.</title>
        <authorList>
            <person name="Kono N."/>
            <person name="Nakamura H."/>
            <person name="Mori M."/>
            <person name="Yoshida Y."/>
            <person name="Ohtoshi R."/>
            <person name="Malay A.D."/>
            <person name="Moran D.A.P."/>
            <person name="Tomita M."/>
            <person name="Numata K."/>
            <person name="Arakawa K."/>
        </authorList>
    </citation>
    <scope>NUCLEOTIDE SEQUENCE</scope>
</reference>
<evidence type="ECO:0000256" key="2">
    <source>
        <dbReference type="ARBA" id="ARBA00022700"/>
    </source>
</evidence>
<keyword evidence="2" id="KW-0734">Signal transduction inhibitor</keyword>
<sequence length="149" mass="17586">MDYINYSAIEVIIEELNNILAVFRDNLVQTAKPHDCPEIRDRIRETRRKSLELCKTAHEILMPQIKKDVAEGIPVDSQQLINLVCCTQLFLRELRKCYNLIQTNPMDMTAFYEKRPRSSGVSVLDKLVLFKIQPRDYHKEELQSIIRYF</sequence>
<organism evidence="3 4">
    <name type="scientific">Trichonephila clavata</name>
    <name type="common">Joro spider</name>
    <name type="synonym">Nephila clavata</name>
    <dbReference type="NCBI Taxonomy" id="2740835"/>
    <lineage>
        <taxon>Eukaryota</taxon>
        <taxon>Metazoa</taxon>
        <taxon>Ecdysozoa</taxon>
        <taxon>Arthropoda</taxon>
        <taxon>Chelicerata</taxon>
        <taxon>Arachnida</taxon>
        <taxon>Araneae</taxon>
        <taxon>Araneomorphae</taxon>
        <taxon>Entelegynae</taxon>
        <taxon>Araneoidea</taxon>
        <taxon>Nephilidae</taxon>
        <taxon>Trichonephila</taxon>
    </lineage>
</organism>
<evidence type="ECO:0000256" key="1">
    <source>
        <dbReference type="ARBA" id="ARBA00007457"/>
    </source>
</evidence>
<proteinExistence type="inferred from homology"/>
<evidence type="ECO:0000313" key="3">
    <source>
        <dbReference type="EMBL" id="GFR31728.1"/>
    </source>
</evidence>
<name>A0A8X6HXW7_TRICU</name>
<evidence type="ECO:0000313" key="4">
    <source>
        <dbReference type="Proteomes" id="UP000887116"/>
    </source>
</evidence>
<dbReference type="EMBL" id="BMAO01009581">
    <property type="protein sequence ID" value="GFR31728.1"/>
    <property type="molecule type" value="Genomic_DNA"/>
</dbReference>
<accession>A0A8X6HXW7</accession>